<dbReference type="SUPFAM" id="SSF56112">
    <property type="entry name" value="Protein kinase-like (PK-like)"/>
    <property type="match status" value="1"/>
</dbReference>
<dbReference type="InterPro" id="IPR011009">
    <property type="entry name" value="Kinase-like_dom_sf"/>
</dbReference>
<name>A0A9X2K1A3_9ACTN</name>
<dbReference type="PANTHER" id="PTHR44329">
    <property type="entry name" value="SERINE/THREONINE-PROTEIN KINASE TNNI3K-RELATED"/>
    <property type="match status" value="1"/>
</dbReference>
<dbReference type="InterPro" id="IPR049052">
    <property type="entry name" value="nSTAND1"/>
</dbReference>
<dbReference type="Pfam" id="PF20703">
    <property type="entry name" value="nSTAND1"/>
    <property type="match status" value="1"/>
</dbReference>
<dbReference type="InterPro" id="IPR051681">
    <property type="entry name" value="Ser/Thr_Kinases-Pseudokinases"/>
</dbReference>
<dbReference type="Gene3D" id="2.130.10.10">
    <property type="entry name" value="YVTN repeat-like/Quinoprotein amine dehydrogenase"/>
    <property type="match status" value="2"/>
</dbReference>
<dbReference type="SUPFAM" id="SSF50969">
    <property type="entry name" value="YVTN repeat-like/Quinoprotein amine dehydrogenase"/>
    <property type="match status" value="1"/>
</dbReference>
<gene>
    <name evidence="2" type="ORF">HD597_002830</name>
</gene>
<dbReference type="InterPro" id="IPR011044">
    <property type="entry name" value="Quino_amine_DH_bsu"/>
</dbReference>
<dbReference type="Pfam" id="PF00069">
    <property type="entry name" value="Pkinase"/>
    <property type="match status" value="1"/>
</dbReference>
<reference evidence="2" key="1">
    <citation type="submission" date="2022-06" db="EMBL/GenBank/DDBJ databases">
        <title>Sequencing the genomes of 1000 actinobacteria strains.</title>
        <authorList>
            <person name="Klenk H.-P."/>
        </authorList>
    </citation>
    <scope>NUCLEOTIDE SEQUENCE</scope>
    <source>
        <strain evidence="2">DSM 46694</strain>
    </source>
</reference>
<sequence length="1156" mass="123418">MDPLLAGDPPRIGGYWLAGRLGSGGQGVVYEAYDAAGTRVAVKVLHAEARDRFAKEAEAARRVASFCTTRVLDVELDGDRPFIVSEFVPGPSLRRAVQGGRRFTGDDLYRLATAVATALTAIHDAGVIHRDLKPDNVLLGPDGPRVIDFGIARTADMSLTRTGEVAGTPSYMAPEVFTGQRAGTAADVFAWGALLVFAATGEDPFRADNLGGVIHRVLSAQPDLSVLPDRLATLVTAALEKDPAARPAARELLLALVSGDGGDVRQLLAAGSRSAAGLDVPQTADPELGAIAEDVYASLAPEERDLAAEVFLRLVTVTEDGHETVRWAAVDELADGRPEIARILERFAYLLTRRDGAVALSRPALLRAWLRLRRWVDADRDGLATLAQLSAATRHWIEHGRKDGDLLQGSRLEQVLTWAAAGRTHIRLTTAERSFLQAATVLTRRRTTRRRTITAALAGLLAVAVAAAGTAFVQAQRAAEQGRAVALQRDQAVGRQVAAEAGRLRTTDPTVAMLLSVTGWRLAPCADTRQSLMGSLTMPERAAFRDPAVKGVSAGAAAASGRIRAVAGEDGVRVYDVPGTRLRASWTWPRGFTSLPATAALSPSGATLVVLNGYTMSAWDTMTGRKLRERPVAEGTPRPDLAFGDNEDLVSVTRSGSVELLWNVRTGRARKPSMEAGLSPAVSASGEYVAGMGPNDGMRVIRLPDLSVLPWTPKECHAVAFSPDSTRMYCVNGTIQVWDTRTGRRVPGGGEPFWNASEHGARLWVSADGTRLLGLQENTIRLWDAKSGDELFTYRAGGEPEHAWIEGDGTVRYLLGNSIVTLDAGSRGMTSRLPGGARLMSLGDGPLMIAARPDDLLRTWDGRRLGPPLPGSEGVAPIELDPQGRRLAGVKETRTVQAWDVPTGRTSWTWPFPPMQDVVAMTFTPDGSRLVLSLAENSQRDARNELLVLDAADGRVLKRHELDTATGHLAAVHSGKAVVTSVGRMLDLDTGELTGSGFNSGQSGTIAAARTRPLVAFGSAAVQLWDHGKGEELSPLLRPAGALGISGIAFSHDGSLVAAVSSTRQEEYFVHVWDVATRQELAAVPIGFGDELRFSADDSVLYAGVRNYPAVTTIPVKGDAVATLVCERAGRALSPQEWSRHLGGVPYRDPCPGSHR</sequence>
<dbReference type="GO" id="GO:0004674">
    <property type="term" value="F:protein serine/threonine kinase activity"/>
    <property type="evidence" value="ECO:0007669"/>
    <property type="project" value="TreeGrafter"/>
</dbReference>
<protein>
    <submittedName>
        <fullName evidence="2">WD40 repeat protein/predicted Ser/Thr protein kinase</fullName>
    </submittedName>
</protein>
<dbReference type="InterPro" id="IPR015943">
    <property type="entry name" value="WD40/YVTN_repeat-like_dom_sf"/>
</dbReference>
<dbReference type="EMBL" id="JAMZEB010000002">
    <property type="protein sequence ID" value="MCP2355810.1"/>
    <property type="molecule type" value="Genomic_DNA"/>
</dbReference>
<keyword evidence="2" id="KW-0808">Transferase</keyword>
<dbReference type="RefSeq" id="WP_253742466.1">
    <property type="nucleotide sequence ID" value="NZ_BAABKA010000001.1"/>
</dbReference>
<evidence type="ECO:0000259" key="1">
    <source>
        <dbReference type="PROSITE" id="PS50011"/>
    </source>
</evidence>
<dbReference type="Gene3D" id="1.10.510.10">
    <property type="entry name" value="Transferase(Phosphotransferase) domain 1"/>
    <property type="match status" value="1"/>
</dbReference>
<feature type="domain" description="Protein kinase" evidence="1">
    <location>
        <begin position="15"/>
        <end position="268"/>
    </location>
</feature>
<evidence type="ECO:0000313" key="2">
    <source>
        <dbReference type="EMBL" id="MCP2355810.1"/>
    </source>
</evidence>
<dbReference type="PANTHER" id="PTHR44329:SF214">
    <property type="entry name" value="PROTEIN KINASE DOMAIN-CONTAINING PROTEIN"/>
    <property type="match status" value="1"/>
</dbReference>
<dbReference type="SMART" id="SM00220">
    <property type="entry name" value="S_TKc"/>
    <property type="match status" value="1"/>
</dbReference>
<dbReference type="GO" id="GO:0005524">
    <property type="term" value="F:ATP binding"/>
    <property type="evidence" value="ECO:0007669"/>
    <property type="project" value="InterPro"/>
</dbReference>
<dbReference type="PROSITE" id="PS00108">
    <property type="entry name" value="PROTEIN_KINASE_ST"/>
    <property type="match status" value="1"/>
</dbReference>
<dbReference type="CDD" id="cd14014">
    <property type="entry name" value="STKc_PknB_like"/>
    <property type="match status" value="1"/>
</dbReference>
<keyword evidence="3" id="KW-1185">Reference proteome</keyword>
<dbReference type="SUPFAM" id="SSF82171">
    <property type="entry name" value="DPP6 N-terminal domain-like"/>
    <property type="match status" value="1"/>
</dbReference>
<dbReference type="Proteomes" id="UP001139648">
    <property type="component" value="Unassembled WGS sequence"/>
</dbReference>
<organism evidence="2 3">
    <name type="scientific">Nonomuraea thailandensis</name>
    <dbReference type="NCBI Taxonomy" id="1188745"/>
    <lineage>
        <taxon>Bacteria</taxon>
        <taxon>Bacillati</taxon>
        <taxon>Actinomycetota</taxon>
        <taxon>Actinomycetes</taxon>
        <taxon>Streptosporangiales</taxon>
        <taxon>Streptosporangiaceae</taxon>
        <taxon>Nonomuraea</taxon>
    </lineage>
</organism>
<dbReference type="Gene3D" id="3.30.200.20">
    <property type="entry name" value="Phosphorylase Kinase, domain 1"/>
    <property type="match status" value="1"/>
</dbReference>
<accession>A0A9X2K1A3</accession>
<dbReference type="InterPro" id="IPR000719">
    <property type="entry name" value="Prot_kinase_dom"/>
</dbReference>
<proteinExistence type="predicted"/>
<dbReference type="InterPro" id="IPR008271">
    <property type="entry name" value="Ser/Thr_kinase_AS"/>
</dbReference>
<dbReference type="AlphaFoldDB" id="A0A9X2K1A3"/>
<comment type="caution">
    <text evidence="2">The sequence shown here is derived from an EMBL/GenBank/DDBJ whole genome shotgun (WGS) entry which is preliminary data.</text>
</comment>
<dbReference type="PROSITE" id="PS50011">
    <property type="entry name" value="PROTEIN_KINASE_DOM"/>
    <property type="match status" value="1"/>
</dbReference>
<evidence type="ECO:0000313" key="3">
    <source>
        <dbReference type="Proteomes" id="UP001139648"/>
    </source>
</evidence>
<keyword evidence="2" id="KW-0418">Kinase</keyword>